<evidence type="ECO:0000256" key="5">
    <source>
        <dbReference type="HAMAP-Rule" id="MF_00149"/>
    </source>
</evidence>
<dbReference type="AlphaFoldDB" id="A0A831ZQW0"/>
<dbReference type="InterPro" id="IPR014721">
    <property type="entry name" value="Ribsml_uS5_D2-typ_fold_subgr"/>
</dbReference>
<dbReference type="CDD" id="cd16926">
    <property type="entry name" value="HATPase_MutL-MLH-PMS-like"/>
    <property type="match status" value="1"/>
</dbReference>
<evidence type="ECO:0000259" key="7">
    <source>
        <dbReference type="SMART" id="SM00853"/>
    </source>
</evidence>
<evidence type="ECO:0000256" key="6">
    <source>
        <dbReference type="SAM" id="MobiDB-lite"/>
    </source>
</evidence>
<dbReference type="InterPro" id="IPR014790">
    <property type="entry name" value="MutL_C"/>
</dbReference>
<dbReference type="SUPFAM" id="SSF54211">
    <property type="entry name" value="Ribosomal protein S5 domain 2-like"/>
    <property type="match status" value="1"/>
</dbReference>
<dbReference type="Pfam" id="PF01119">
    <property type="entry name" value="DNA_mis_repair"/>
    <property type="match status" value="1"/>
</dbReference>
<feature type="region of interest" description="Disordered" evidence="6">
    <location>
        <begin position="364"/>
        <end position="412"/>
    </location>
</feature>
<dbReference type="FunFam" id="3.30.565.10:FF:000003">
    <property type="entry name" value="DNA mismatch repair endonuclease MutL"/>
    <property type="match status" value="1"/>
</dbReference>
<proteinExistence type="inferred from homology"/>
<dbReference type="InterPro" id="IPR002099">
    <property type="entry name" value="MutL/Mlh/PMS"/>
</dbReference>
<dbReference type="SMART" id="SM01340">
    <property type="entry name" value="DNA_mis_repair"/>
    <property type="match status" value="1"/>
</dbReference>
<dbReference type="NCBIfam" id="TIGR00585">
    <property type="entry name" value="mutl"/>
    <property type="match status" value="1"/>
</dbReference>
<dbReference type="Gene3D" id="3.30.565.10">
    <property type="entry name" value="Histidine kinase-like ATPase, C-terminal domain"/>
    <property type="match status" value="1"/>
</dbReference>
<dbReference type="GO" id="GO:0004519">
    <property type="term" value="F:endonuclease activity"/>
    <property type="evidence" value="ECO:0007669"/>
    <property type="project" value="UniProtKB-KW"/>
</dbReference>
<dbReference type="Pfam" id="PF13589">
    <property type="entry name" value="HATPase_c_3"/>
    <property type="match status" value="1"/>
</dbReference>
<comment type="function">
    <text evidence="5">This protein is involved in the repair of mismatches in DNA. It is required for dam-dependent methyl-directed DNA mismatch repair. May act as a 'molecular matchmaker', a protein that promotes the formation of a stable complex between two or more DNA-binding proteins in an ATP-dependent manner without itself being part of a final effector complex.</text>
</comment>
<protein>
    <recommendedName>
        <fullName evidence="2 5">DNA mismatch repair protein MutL</fullName>
    </recommendedName>
</protein>
<dbReference type="InterPro" id="IPR020568">
    <property type="entry name" value="Ribosomal_Su5_D2-typ_SF"/>
</dbReference>
<dbReference type="CDD" id="cd00782">
    <property type="entry name" value="MutL_Trans"/>
    <property type="match status" value="1"/>
</dbReference>
<dbReference type="InterPro" id="IPR037198">
    <property type="entry name" value="MutL_C_sf"/>
</dbReference>
<keyword evidence="9" id="KW-0255">Endonuclease</keyword>
<dbReference type="InterPro" id="IPR042121">
    <property type="entry name" value="MutL_C_regsub"/>
</dbReference>
<dbReference type="Gene3D" id="3.30.230.10">
    <property type="match status" value="1"/>
</dbReference>
<name>A0A831ZQW0_9BACT</name>
<comment type="caution">
    <text evidence="9">The sequence shown here is derived from an EMBL/GenBank/DDBJ whole genome shotgun (WGS) entry which is preliminary data.</text>
</comment>
<keyword evidence="9" id="KW-0540">Nuclease</keyword>
<dbReference type="GO" id="GO:0005524">
    <property type="term" value="F:ATP binding"/>
    <property type="evidence" value="ECO:0007669"/>
    <property type="project" value="InterPro"/>
</dbReference>
<dbReference type="EMBL" id="DSTK01000009">
    <property type="protein sequence ID" value="HFK96149.1"/>
    <property type="molecule type" value="Genomic_DNA"/>
</dbReference>
<dbReference type="InterPro" id="IPR014762">
    <property type="entry name" value="DNA_mismatch_repair_CS"/>
</dbReference>
<dbReference type="GO" id="GO:0030983">
    <property type="term" value="F:mismatched DNA binding"/>
    <property type="evidence" value="ECO:0007669"/>
    <property type="project" value="InterPro"/>
</dbReference>
<gene>
    <name evidence="5 9" type="primary">mutL</name>
    <name evidence="9" type="ORF">ENS06_02355</name>
</gene>
<dbReference type="InterPro" id="IPR038973">
    <property type="entry name" value="MutL/Mlh/Pms-like"/>
</dbReference>
<dbReference type="SMART" id="SM00853">
    <property type="entry name" value="MutL_C"/>
    <property type="match status" value="1"/>
</dbReference>
<dbReference type="InterPro" id="IPR013507">
    <property type="entry name" value="DNA_mismatch_S5_2-like"/>
</dbReference>
<dbReference type="GO" id="GO:0006298">
    <property type="term" value="P:mismatch repair"/>
    <property type="evidence" value="ECO:0007669"/>
    <property type="project" value="UniProtKB-UniRule"/>
</dbReference>
<feature type="domain" description="DNA mismatch repair protein S5" evidence="8">
    <location>
        <begin position="211"/>
        <end position="329"/>
    </location>
</feature>
<feature type="domain" description="MutL C-terminal dimerisation" evidence="7">
    <location>
        <begin position="418"/>
        <end position="558"/>
    </location>
</feature>
<reference evidence="9" key="1">
    <citation type="journal article" date="2020" name="mSystems">
        <title>Genome- and Community-Level Interaction Insights into Carbon Utilization and Element Cycling Functions of Hydrothermarchaeota in Hydrothermal Sediment.</title>
        <authorList>
            <person name="Zhou Z."/>
            <person name="Liu Y."/>
            <person name="Xu W."/>
            <person name="Pan J."/>
            <person name="Luo Z.H."/>
            <person name="Li M."/>
        </authorList>
    </citation>
    <scope>NUCLEOTIDE SEQUENCE [LARGE SCALE GENOMIC DNA]</scope>
    <source>
        <strain evidence="9">SpSt-456</strain>
    </source>
</reference>
<dbReference type="PANTHER" id="PTHR10073">
    <property type="entry name" value="DNA MISMATCH REPAIR PROTEIN MLH, PMS, MUTL"/>
    <property type="match status" value="1"/>
</dbReference>
<dbReference type="InterPro" id="IPR020667">
    <property type="entry name" value="DNA_mismatch_repair_MutL"/>
</dbReference>
<evidence type="ECO:0000256" key="4">
    <source>
        <dbReference type="ARBA" id="ARBA00023204"/>
    </source>
</evidence>
<evidence type="ECO:0000313" key="9">
    <source>
        <dbReference type="EMBL" id="HFK96149.1"/>
    </source>
</evidence>
<dbReference type="GO" id="GO:0140664">
    <property type="term" value="F:ATP-dependent DNA damage sensor activity"/>
    <property type="evidence" value="ECO:0007669"/>
    <property type="project" value="InterPro"/>
</dbReference>
<dbReference type="HAMAP" id="MF_00149">
    <property type="entry name" value="DNA_mis_repair"/>
    <property type="match status" value="1"/>
</dbReference>
<dbReference type="SUPFAM" id="SSF55874">
    <property type="entry name" value="ATPase domain of HSP90 chaperone/DNA topoisomerase II/histidine kinase"/>
    <property type="match status" value="1"/>
</dbReference>
<dbReference type="PROSITE" id="PS00058">
    <property type="entry name" value="DNA_MISMATCH_REPAIR_1"/>
    <property type="match status" value="1"/>
</dbReference>
<dbReference type="GO" id="GO:0016887">
    <property type="term" value="F:ATP hydrolysis activity"/>
    <property type="evidence" value="ECO:0007669"/>
    <property type="project" value="InterPro"/>
</dbReference>
<evidence type="ECO:0000256" key="2">
    <source>
        <dbReference type="ARBA" id="ARBA00021975"/>
    </source>
</evidence>
<dbReference type="Gene3D" id="3.30.1370.100">
    <property type="entry name" value="MutL, C-terminal domain, regulatory subdomain"/>
    <property type="match status" value="1"/>
</dbReference>
<comment type="similarity">
    <text evidence="1 5">Belongs to the DNA mismatch repair MutL/HexB family.</text>
</comment>
<dbReference type="GO" id="GO:0032300">
    <property type="term" value="C:mismatch repair complex"/>
    <property type="evidence" value="ECO:0007669"/>
    <property type="project" value="InterPro"/>
</dbReference>
<keyword evidence="9" id="KW-0378">Hydrolase</keyword>
<dbReference type="InterPro" id="IPR042120">
    <property type="entry name" value="MutL_C_dimsub"/>
</dbReference>
<dbReference type="SUPFAM" id="SSF118116">
    <property type="entry name" value="DNA mismatch repair protein MutL"/>
    <property type="match status" value="1"/>
</dbReference>
<accession>A0A831ZQW0</accession>
<keyword evidence="4 5" id="KW-0234">DNA repair</keyword>
<dbReference type="InterPro" id="IPR036890">
    <property type="entry name" value="HATPase_C_sf"/>
</dbReference>
<dbReference type="PANTHER" id="PTHR10073:SF12">
    <property type="entry name" value="DNA MISMATCH REPAIR PROTEIN MLH1"/>
    <property type="match status" value="1"/>
</dbReference>
<evidence type="ECO:0000256" key="3">
    <source>
        <dbReference type="ARBA" id="ARBA00022763"/>
    </source>
</evidence>
<dbReference type="Pfam" id="PF08676">
    <property type="entry name" value="MutL_C"/>
    <property type="match status" value="1"/>
</dbReference>
<dbReference type="Gene3D" id="3.30.1540.20">
    <property type="entry name" value="MutL, C-terminal domain, dimerisation subdomain"/>
    <property type="match status" value="1"/>
</dbReference>
<evidence type="ECO:0000256" key="1">
    <source>
        <dbReference type="ARBA" id="ARBA00006082"/>
    </source>
</evidence>
<feature type="compositionally biased region" description="Pro residues" evidence="6">
    <location>
        <begin position="377"/>
        <end position="387"/>
    </location>
</feature>
<organism evidence="9">
    <name type="scientific">Desulfacinum infernum</name>
    <dbReference type="NCBI Taxonomy" id="35837"/>
    <lineage>
        <taxon>Bacteria</taxon>
        <taxon>Pseudomonadati</taxon>
        <taxon>Thermodesulfobacteriota</taxon>
        <taxon>Syntrophobacteria</taxon>
        <taxon>Syntrophobacterales</taxon>
        <taxon>Syntrophobacteraceae</taxon>
        <taxon>Desulfacinum</taxon>
    </lineage>
</organism>
<evidence type="ECO:0000259" key="8">
    <source>
        <dbReference type="SMART" id="SM01340"/>
    </source>
</evidence>
<sequence>MPMGKIKVLSDHLCNQIAAGEVVERPAAVVKELVENSVDAGARRIRVFLEKGGRALVRVVDDGEGMSPEDALLALERHATSKIATAEDLQAIRSLGFRGEALPSIAAVSRLEMITREKEAVSGTRIVVEGGTIRTVEEVGCPAGTSITVRDLFYNVPARRKFLRTVETETAHISDMFLRLALAQPDLYWQLAHHDRTVHDFPKAASLHDRVYHVFGPAVAKSLIPVDFQTEHAAVRGLIGPPELQRANSRSLFLFVNKRPVKDTLLTHAVLTAYDTLLPKGTYPFVVLFVDVPPRLVDVNVHPTKREVRFRDPPLVLDGVRRAMAQGLESAMKASWTRPFYASLESPRPAAAAAAAAESRAGLQGMQPWTVSGPAARPEPIPMPWPNRLPEGSPAGDAPREERPHEPTGPPAFSSLRILGQLACAYILLEAPDGLILIDQHAAHERISYERLMAGFGSAGSQRLAPPVVLDLPPLEADALSRWLPEVQSLGFDIEPFGGGSFVIHAMPSVLKHTDPAALIRRLAETTPAEERTPRVGLMEKLAHTAACHASVRAGQRLNLEEMRQLLKDLDATRLSATCPHGRPLWWKITLDQIQRFFQRT</sequence>
<keyword evidence="3 5" id="KW-0227">DNA damage</keyword>